<organism evidence="1">
    <name type="scientific">viral metagenome</name>
    <dbReference type="NCBI Taxonomy" id="1070528"/>
    <lineage>
        <taxon>unclassified sequences</taxon>
        <taxon>metagenomes</taxon>
        <taxon>organismal metagenomes</taxon>
    </lineage>
</organism>
<dbReference type="EMBL" id="MN740318">
    <property type="protein sequence ID" value="QHT99875.1"/>
    <property type="molecule type" value="Genomic_DNA"/>
</dbReference>
<protein>
    <submittedName>
        <fullName evidence="1">Uncharacterized protein</fullName>
    </submittedName>
</protein>
<name>A0A6C0J5A2_9ZZZZ</name>
<accession>A0A6C0J5A2</accession>
<evidence type="ECO:0000313" key="1">
    <source>
        <dbReference type="EMBL" id="QHT99875.1"/>
    </source>
</evidence>
<reference evidence="1" key="1">
    <citation type="journal article" date="2020" name="Nature">
        <title>Giant virus diversity and host interactions through global metagenomics.</title>
        <authorList>
            <person name="Schulz F."/>
            <person name="Roux S."/>
            <person name="Paez-Espino D."/>
            <person name="Jungbluth S."/>
            <person name="Walsh D.A."/>
            <person name="Denef V.J."/>
            <person name="McMahon K.D."/>
            <person name="Konstantinidis K.T."/>
            <person name="Eloe-Fadrosh E.A."/>
            <person name="Kyrpides N.C."/>
            <person name="Woyke T."/>
        </authorList>
    </citation>
    <scope>NUCLEOTIDE SEQUENCE</scope>
    <source>
        <strain evidence="1">GVMAG-M-3300025778-1</strain>
    </source>
</reference>
<proteinExistence type="predicted"/>
<sequence>MDQDLLKYSSTQLKICTKNWTPRQFHDLTRSIANHPDRVSVCSKHIPPWTRNTLSFLEVNWIHECQQCSTLDSTLPQSSKHF</sequence>
<dbReference type="AlphaFoldDB" id="A0A6C0J5A2"/>